<dbReference type="EMBL" id="BGPR01001538">
    <property type="protein sequence ID" value="GBM56280.1"/>
    <property type="molecule type" value="Genomic_DNA"/>
</dbReference>
<sequence>MFPGLNNSGSSCKEKLKAKPRKFWPSQPLLTVSLLGICASYIMQSNDDGDREESDASPKASRRLKYLLQTTMDGEYNLLLFREYSFAAFQAIFSRNVAYQVERNLRFISIEYKT</sequence>
<reference evidence="1 2" key="1">
    <citation type="journal article" date="2019" name="Sci. Rep.">
        <title>Orb-weaving spider Araneus ventricosus genome elucidates the spidroin gene catalogue.</title>
        <authorList>
            <person name="Kono N."/>
            <person name="Nakamura H."/>
            <person name="Ohtoshi R."/>
            <person name="Moran D.A.P."/>
            <person name="Shinohara A."/>
            <person name="Yoshida Y."/>
            <person name="Fujiwara M."/>
            <person name="Mori M."/>
            <person name="Tomita M."/>
            <person name="Arakawa K."/>
        </authorList>
    </citation>
    <scope>NUCLEOTIDE SEQUENCE [LARGE SCALE GENOMIC DNA]</scope>
</reference>
<proteinExistence type="predicted"/>
<comment type="caution">
    <text evidence="1">The sequence shown here is derived from an EMBL/GenBank/DDBJ whole genome shotgun (WGS) entry which is preliminary data.</text>
</comment>
<accession>A0A4Y2GRB8</accession>
<protein>
    <submittedName>
        <fullName evidence="1">Uncharacterized protein</fullName>
    </submittedName>
</protein>
<dbReference type="AlphaFoldDB" id="A0A4Y2GRB8"/>
<keyword evidence="2" id="KW-1185">Reference proteome</keyword>
<name>A0A4Y2GRB8_ARAVE</name>
<dbReference type="Proteomes" id="UP000499080">
    <property type="component" value="Unassembled WGS sequence"/>
</dbReference>
<organism evidence="1 2">
    <name type="scientific">Araneus ventricosus</name>
    <name type="common">Orbweaver spider</name>
    <name type="synonym">Epeira ventricosa</name>
    <dbReference type="NCBI Taxonomy" id="182803"/>
    <lineage>
        <taxon>Eukaryota</taxon>
        <taxon>Metazoa</taxon>
        <taxon>Ecdysozoa</taxon>
        <taxon>Arthropoda</taxon>
        <taxon>Chelicerata</taxon>
        <taxon>Arachnida</taxon>
        <taxon>Araneae</taxon>
        <taxon>Araneomorphae</taxon>
        <taxon>Entelegynae</taxon>
        <taxon>Araneoidea</taxon>
        <taxon>Araneidae</taxon>
        <taxon>Araneus</taxon>
    </lineage>
</organism>
<evidence type="ECO:0000313" key="1">
    <source>
        <dbReference type="EMBL" id="GBM56280.1"/>
    </source>
</evidence>
<evidence type="ECO:0000313" key="2">
    <source>
        <dbReference type="Proteomes" id="UP000499080"/>
    </source>
</evidence>
<gene>
    <name evidence="1" type="ORF">AVEN_241742_1</name>
</gene>